<evidence type="ECO:0000313" key="1">
    <source>
        <dbReference type="EMBL" id="HIU53769.1"/>
    </source>
</evidence>
<dbReference type="AlphaFoldDB" id="A0A9D1M522"/>
<accession>A0A9D1M522</accession>
<sequence length="79" mass="9007">MFFLSKKGCRQLRLLCANGQQIPEGWSSTEYNSNNAWKLNMNNGNRNNNNKNNNNYVRPVLAYLMKNSIEAKGYAAGTF</sequence>
<reference evidence="1" key="1">
    <citation type="submission" date="2020-10" db="EMBL/GenBank/DDBJ databases">
        <authorList>
            <person name="Gilroy R."/>
        </authorList>
    </citation>
    <scope>NUCLEOTIDE SEQUENCE</scope>
    <source>
        <strain evidence="1">ChiW3-316</strain>
    </source>
</reference>
<organism evidence="1 2">
    <name type="scientific">Candidatus Scatocola faecipullorum</name>
    <dbReference type="NCBI Taxonomy" id="2840917"/>
    <lineage>
        <taxon>Bacteria</taxon>
        <taxon>Pseudomonadati</taxon>
        <taxon>Pseudomonadota</taxon>
        <taxon>Alphaproteobacteria</taxon>
        <taxon>Rhodospirillales</taxon>
        <taxon>Rhodospirillaceae</taxon>
        <taxon>Rhodospirillaceae incertae sedis</taxon>
        <taxon>Candidatus Scatocola</taxon>
    </lineage>
</organism>
<reference evidence="1" key="2">
    <citation type="journal article" date="2021" name="PeerJ">
        <title>Extensive microbial diversity within the chicken gut microbiome revealed by metagenomics and culture.</title>
        <authorList>
            <person name="Gilroy R."/>
            <person name="Ravi A."/>
            <person name="Getino M."/>
            <person name="Pursley I."/>
            <person name="Horton D.L."/>
            <person name="Alikhan N.F."/>
            <person name="Baker D."/>
            <person name="Gharbi K."/>
            <person name="Hall N."/>
            <person name="Watson M."/>
            <person name="Adriaenssens E.M."/>
            <person name="Foster-Nyarko E."/>
            <person name="Jarju S."/>
            <person name="Secka A."/>
            <person name="Antonio M."/>
            <person name="Oren A."/>
            <person name="Chaudhuri R.R."/>
            <person name="La Ragione R."/>
            <person name="Hildebrand F."/>
            <person name="Pallen M.J."/>
        </authorList>
    </citation>
    <scope>NUCLEOTIDE SEQUENCE</scope>
    <source>
        <strain evidence="1">ChiW3-316</strain>
    </source>
</reference>
<evidence type="ECO:0000313" key="2">
    <source>
        <dbReference type="Proteomes" id="UP000824107"/>
    </source>
</evidence>
<gene>
    <name evidence="1" type="ORF">IAD20_06780</name>
</gene>
<proteinExistence type="predicted"/>
<protein>
    <submittedName>
        <fullName evidence="1">Uncharacterized protein</fullName>
    </submittedName>
</protein>
<name>A0A9D1M522_9PROT</name>
<dbReference type="EMBL" id="DVNC01000047">
    <property type="protein sequence ID" value="HIU53769.1"/>
    <property type="molecule type" value="Genomic_DNA"/>
</dbReference>
<dbReference type="Proteomes" id="UP000824107">
    <property type="component" value="Unassembled WGS sequence"/>
</dbReference>
<comment type="caution">
    <text evidence="1">The sequence shown here is derived from an EMBL/GenBank/DDBJ whole genome shotgun (WGS) entry which is preliminary data.</text>
</comment>